<dbReference type="STRING" id="691883.A0A058ZEW9"/>
<dbReference type="PANTHER" id="PTHR23146">
    <property type="entry name" value="LEO1 PROTEIN"/>
    <property type="match status" value="1"/>
</dbReference>
<feature type="compositionally biased region" description="Acidic residues" evidence="1">
    <location>
        <begin position="481"/>
        <end position="494"/>
    </location>
</feature>
<accession>A0A058ZEW9</accession>
<dbReference type="EMBL" id="KB932201">
    <property type="protein sequence ID" value="KCV72924.1"/>
    <property type="molecule type" value="Genomic_DNA"/>
</dbReference>
<feature type="compositionally biased region" description="Basic residues" evidence="1">
    <location>
        <begin position="456"/>
        <end position="475"/>
    </location>
</feature>
<dbReference type="GO" id="GO:0016593">
    <property type="term" value="C:Cdc73/Paf1 complex"/>
    <property type="evidence" value="ECO:0007669"/>
    <property type="project" value="InterPro"/>
</dbReference>
<dbReference type="RefSeq" id="XP_009492625.1">
    <property type="nucleotide sequence ID" value="XM_009494350.1"/>
</dbReference>
<dbReference type="OrthoDB" id="20844at2759"/>
<dbReference type="InterPro" id="IPR007149">
    <property type="entry name" value="Leo1"/>
</dbReference>
<proteinExistence type="predicted"/>
<evidence type="ECO:0000313" key="2">
    <source>
        <dbReference type="EMBL" id="KCV72924.1"/>
    </source>
</evidence>
<dbReference type="GO" id="GO:1990269">
    <property type="term" value="F:RNA polymerase II C-terminal domain phosphoserine binding"/>
    <property type="evidence" value="ECO:0007669"/>
    <property type="project" value="TreeGrafter"/>
</dbReference>
<evidence type="ECO:0000256" key="1">
    <source>
        <dbReference type="SAM" id="MobiDB-lite"/>
    </source>
</evidence>
<feature type="compositionally biased region" description="Gly residues" evidence="1">
    <location>
        <begin position="1"/>
        <end position="10"/>
    </location>
</feature>
<feature type="region of interest" description="Disordered" evidence="1">
    <location>
        <begin position="367"/>
        <end position="536"/>
    </location>
</feature>
<feature type="compositionally biased region" description="Acidic residues" evidence="1">
    <location>
        <begin position="129"/>
        <end position="143"/>
    </location>
</feature>
<dbReference type="PANTHER" id="PTHR23146:SF0">
    <property type="entry name" value="RNA POLYMERASE-ASSOCIATED PROTEIN LEO1"/>
    <property type="match status" value="1"/>
</dbReference>
<dbReference type="GO" id="GO:0006368">
    <property type="term" value="P:transcription elongation by RNA polymerase II"/>
    <property type="evidence" value="ECO:0007669"/>
    <property type="project" value="InterPro"/>
</dbReference>
<reference evidence="2" key="1">
    <citation type="submission" date="2013-04" db="EMBL/GenBank/DDBJ databases">
        <title>The Genome Sequence of Fonticula alba ATCC 38817.</title>
        <authorList>
            <consortium name="The Broad Institute Genomics Platform"/>
            <person name="Russ C."/>
            <person name="Cuomo C."/>
            <person name="Burger G."/>
            <person name="Gray M.W."/>
            <person name="Holland P.W.H."/>
            <person name="King N."/>
            <person name="Lang F.B.F."/>
            <person name="Roger A.J."/>
            <person name="Ruiz-Trillo I."/>
            <person name="Brown M."/>
            <person name="Walker B."/>
            <person name="Young S."/>
            <person name="Zeng Q."/>
            <person name="Gargeya S."/>
            <person name="Fitzgerald M."/>
            <person name="Haas B."/>
            <person name="Abouelleil A."/>
            <person name="Allen A.W."/>
            <person name="Alvarado L."/>
            <person name="Arachchi H.M."/>
            <person name="Berlin A.M."/>
            <person name="Chapman S.B."/>
            <person name="Gainer-Dewar J."/>
            <person name="Goldberg J."/>
            <person name="Griggs A."/>
            <person name="Gujja S."/>
            <person name="Hansen M."/>
            <person name="Howarth C."/>
            <person name="Imamovic A."/>
            <person name="Ireland A."/>
            <person name="Larimer J."/>
            <person name="McCowan C."/>
            <person name="Murphy C."/>
            <person name="Pearson M."/>
            <person name="Poon T.W."/>
            <person name="Priest M."/>
            <person name="Roberts A."/>
            <person name="Saif S."/>
            <person name="Shea T."/>
            <person name="Sisk P."/>
            <person name="Sykes S."/>
            <person name="Wortman J."/>
            <person name="Nusbaum C."/>
            <person name="Birren B."/>
        </authorList>
    </citation>
    <scope>NUCLEOTIDE SEQUENCE [LARGE SCALE GENOMIC DNA]</scope>
    <source>
        <strain evidence="2">ATCC 38817</strain>
    </source>
</reference>
<gene>
    <name evidence="2" type="ORF">H696_00488</name>
</gene>
<name>A0A058ZEW9_FONAL</name>
<dbReference type="GeneID" id="20525213"/>
<protein>
    <submittedName>
        <fullName evidence="2">Uncharacterized protein</fullName>
    </submittedName>
</protein>
<dbReference type="eggNOG" id="KOG2428">
    <property type="taxonomic scope" value="Eukaryota"/>
</dbReference>
<dbReference type="Proteomes" id="UP000030693">
    <property type="component" value="Unassembled WGS sequence"/>
</dbReference>
<feature type="compositionally biased region" description="Acidic residues" evidence="1">
    <location>
        <begin position="422"/>
        <end position="436"/>
    </location>
</feature>
<dbReference type="Pfam" id="PF04004">
    <property type="entry name" value="Leo1"/>
    <property type="match status" value="1"/>
</dbReference>
<feature type="compositionally biased region" description="Low complexity" evidence="1">
    <location>
        <begin position="495"/>
        <end position="506"/>
    </location>
</feature>
<feature type="compositionally biased region" description="Low complexity" evidence="1">
    <location>
        <begin position="24"/>
        <end position="53"/>
    </location>
</feature>
<organism evidence="2">
    <name type="scientific">Fonticula alba</name>
    <name type="common">Slime mold</name>
    <dbReference type="NCBI Taxonomy" id="691883"/>
    <lineage>
        <taxon>Eukaryota</taxon>
        <taxon>Rotosphaerida</taxon>
        <taxon>Fonticulaceae</taxon>
        <taxon>Fonticula</taxon>
    </lineage>
</organism>
<feature type="compositionally biased region" description="Acidic residues" evidence="1">
    <location>
        <begin position="88"/>
        <end position="106"/>
    </location>
</feature>
<dbReference type="GO" id="GO:0032968">
    <property type="term" value="P:positive regulation of transcription elongation by RNA polymerase II"/>
    <property type="evidence" value="ECO:0007669"/>
    <property type="project" value="TreeGrafter"/>
</dbReference>
<evidence type="ECO:0000313" key="3">
    <source>
        <dbReference type="Proteomes" id="UP000030693"/>
    </source>
</evidence>
<dbReference type="AlphaFoldDB" id="A0A058ZEW9"/>
<feature type="region of interest" description="Disordered" evidence="1">
    <location>
        <begin position="1"/>
        <end position="157"/>
    </location>
</feature>
<keyword evidence="3" id="KW-1185">Reference proteome</keyword>
<sequence length="536" mass="57867">MSGFDDGGGVFAPADNFTSDEDSSFTSRSTYSRSTARSDSDEAAAPAAAPVSIDDSDDELISNSRRSRRSDRGASSIERTSSKKISLDMEDFSESELSGADDDDDLNSSRSHGSGRHSHGAFASGSDLSDLDDMDGGSDDEDSLLSYERTQPATRPLPALRVELAERKPSLDTTLTGPPGTVAPRYHLLKLPRMVHFAPAPYNEAFYMGTPFRVLTGPDSAPEVQEQNSRTSVIGMAINPDFATSKTLVANTVRWRHGASGRKESNARFVRWDDGTQGVFIGQQYFEAPSKLTAEQMHLYTRSPAPAPAASPGPKAGPKSFLFTFPLATNYSMNPTRMPTLPPAMFSLPKKDVPSDITVTSAVLSLSAQSDSAPAASGRSSKKSRAQRQPRETALLGKPVGAGRARSGRRANDDLDGFIATDSEDESADFTSDDEGYGSRGSAKRRRSGSSSRTVAAKKKKASSSSSSRKRRRDRYHSDSSESDFSEDEMDDFSTDQSSDEASFSSDSDDDVDYEDSRSGGRRSSASHSSRKRSRR</sequence>